<name>A0A947CU74_HYDSH</name>
<dbReference type="GO" id="GO:0003676">
    <property type="term" value="F:nucleic acid binding"/>
    <property type="evidence" value="ECO:0007669"/>
    <property type="project" value="InterPro"/>
</dbReference>
<dbReference type="Proteomes" id="UP000748108">
    <property type="component" value="Unassembled WGS sequence"/>
</dbReference>
<dbReference type="PANTHER" id="PTHR46889">
    <property type="entry name" value="TRANSPOSASE INSF FOR INSERTION SEQUENCE IS3B-RELATED"/>
    <property type="match status" value="1"/>
</dbReference>
<dbReference type="InterPro" id="IPR012337">
    <property type="entry name" value="RNaseH-like_sf"/>
</dbReference>
<dbReference type="SUPFAM" id="SSF53098">
    <property type="entry name" value="Ribonuclease H-like"/>
    <property type="match status" value="1"/>
</dbReference>
<evidence type="ECO:0000313" key="3">
    <source>
        <dbReference type="EMBL" id="MBT9281114.1"/>
    </source>
</evidence>
<dbReference type="PANTHER" id="PTHR46889:SF4">
    <property type="entry name" value="TRANSPOSASE INSO FOR INSERTION SEQUENCE ELEMENT IS911B-RELATED"/>
    <property type="match status" value="1"/>
</dbReference>
<dbReference type="PROSITE" id="PS50994">
    <property type="entry name" value="INTEGRASE"/>
    <property type="match status" value="1"/>
</dbReference>
<dbReference type="Pfam" id="PF00665">
    <property type="entry name" value="rve"/>
    <property type="match status" value="1"/>
</dbReference>
<comment type="caution">
    <text evidence="3">The sequence shown here is derived from an EMBL/GenBank/DDBJ whole genome shotgun (WGS) entry which is preliminary data.</text>
</comment>
<dbReference type="Gene3D" id="3.30.420.10">
    <property type="entry name" value="Ribonuclease H-like superfamily/Ribonuclease H"/>
    <property type="match status" value="1"/>
</dbReference>
<dbReference type="GO" id="GO:0015074">
    <property type="term" value="P:DNA integration"/>
    <property type="evidence" value="ECO:0007669"/>
    <property type="project" value="InterPro"/>
</dbReference>
<feature type="non-terminal residue" evidence="3">
    <location>
        <position position="1"/>
    </location>
</feature>
<gene>
    <name evidence="3" type="ORF">KM312_00315</name>
</gene>
<dbReference type="InterPro" id="IPR001584">
    <property type="entry name" value="Integrase_cat-core"/>
</dbReference>
<dbReference type="EMBL" id="JAHHQF010000008">
    <property type="protein sequence ID" value="MBT9281114.1"/>
    <property type="molecule type" value="Genomic_DNA"/>
</dbReference>
<feature type="domain" description="Integrase catalytic" evidence="2">
    <location>
        <begin position="85"/>
        <end position="254"/>
    </location>
</feature>
<sequence>RALADEALKAQIEAILRELPESGDRRLEAELRRRGMVVNGKRVRRLLHTFELSLTRKVRKPKPNPLLETVVLAKERANLVAGLLSEREPDAFEVLYTDFTQLVYGGGKVWFLPILDHRTRMVIGYAISFSPDVQTALQAWERAKAFILTQKRERPKATLHHDQGGAFLSHAWVGHLLLEEGQRLSYSLRGPKENSIVESFFSRFKAEHQDLLLEAKSVEALDALLAERIRYYNEHRLHSSLRDKTPQETLKEALSTSEVCIT</sequence>
<dbReference type="InterPro" id="IPR025948">
    <property type="entry name" value="HTH-like_dom"/>
</dbReference>
<protein>
    <submittedName>
        <fullName evidence="3">DDE-type integrase/transposase/recombinase</fullName>
    </submittedName>
</protein>
<dbReference type="InterPro" id="IPR036397">
    <property type="entry name" value="RNaseH_sf"/>
</dbReference>
<evidence type="ECO:0000259" key="2">
    <source>
        <dbReference type="PROSITE" id="PS50994"/>
    </source>
</evidence>
<dbReference type="Pfam" id="PF13683">
    <property type="entry name" value="rve_3"/>
    <property type="match status" value="1"/>
</dbReference>
<reference evidence="3" key="1">
    <citation type="journal article" date="2021" name="Microbiology">
        <title>Metagenomic Analysis of the Microbial Community in the Underground Coal Fire Area (Kemerovo Region, Russia) Revealed Predominance of Thermophilic Members of the Phyla Deinococcus-thermus, Aquificae, and Firmicutes.</title>
        <authorList>
            <person name="Kadnikov V."/>
            <person name="Mardanov A.V."/>
            <person name="Beletsky A.V."/>
            <person name="Karnachuk O.V."/>
            <person name="Ravin N.V."/>
        </authorList>
    </citation>
    <scope>NUCLEOTIDE SEQUENCE</scope>
    <source>
        <strain evidence="3">RBS10-49</strain>
    </source>
</reference>
<dbReference type="Pfam" id="PF13276">
    <property type="entry name" value="HTH_21"/>
    <property type="match status" value="1"/>
</dbReference>
<accession>A0A947CU74</accession>
<dbReference type="InterPro" id="IPR050900">
    <property type="entry name" value="Transposase_IS3/IS150/IS904"/>
</dbReference>
<evidence type="ECO:0000256" key="1">
    <source>
        <dbReference type="ARBA" id="ARBA00002286"/>
    </source>
</evidence>
<proteinExistence type="predicted"/>
<comment type="function">
    <text evidence="1">Involved in the transposition of the insertion sequence.</text>
</comment>
<dbReference type="AlphaFoldDB" id="A0A947CU74"/>
<evidence type="ECO:0000313" key="4">
    <source>
        <dbReference type="Proteomes" id="UP000748108"/>
    </source>
</evidence>
<organism evidence="3 4">
    <name type="scientific">Hydrogenibacillus schlegelii</name>
    <name type="common">Bacillus schlegelii</name>
    <dbReference type="NCBI Taxonomy" id="1484"/>
    <lineage>
        <taxon>Bacteria</taxon>
        <taxon>Bacillati</taxon>
        <taxon>Bacillota</taxon>
        <taxon>Bacilli</taxon>
        <taxon>Bacillales</taxon>
        <taxon>Bacillales Family X. Incertae Sedis</taxon>
        <taxon>Hydrogenibacillus</taxon>
    </lineage>
</organism>